<keyword evidence="3" id="KW-1185">Reference proteome</keyword>
<dbReference type="SUPFAM" id="SSF54495">
    <property type="entry name" value="UBC-like"/>
    <property type="match status" value="1"/>
</dbReference>
<dbReference type="GO" id="GO:0006089">
    <property type="term" value="P:lactate metabolic process"/>
    <property type="evidence" value="ECO:0007669"/>
    <property type="project" value="TreeGrafter"/>
</dbReference>
<dbReference type="AlphaFoldDB" id="A0A4W3IEG7"/>
<dbReference type="PRINTS" id="PR00086">
    <property type="entry name" value="LLDHDRGNASE"/>
</dbReference>
<dbReference type="SUPFAM" id="SSF51735">
    <property type="entry name" value="NAD(P)-binding Rossmann-fold domains"/>
    <property type="match status" value="1"/>
</dbReference>
<protein>
    <submittedName>
        <fullName evidence="2">UEV and lactate/malate dehyrogenase domains</fullName>
    </submittedName>
</protein>
<name>A0A4W3IEG7_CALMI</name>
<dbReference type="InterPro" id="IPR001557">
    <property type="entry name" value="L-lactate/malate_DH"/>
</dbReference>
<dbReference type="STRING" id="7868.ENSCMIP00000025881"/>
<dbReference type="Pfam" id="PF02866">
    <property type="entry name" value="Ldh_1_C"/>
    <property type="match status" value="1"/>
</dbReference>
<accession>A0A4W3IEG7</accession>
<dbReference type="InterPro" id="IPR016135">
    <property type="entry name" value="UBQ-conjugating_enzyme/RWD"/>
</dbReference>
<dbReference type="InterPro" id="IPR022383">
    <property type="entry name" value="Lactate/malate_DH_C"/>
</dbReference>
<dbReference type="PANTHER" id="PTHR43128">
    <property type="entry name" value="L-2-HYDROXYCARBOXYLATE DEHYDROGENASE (NAD(P)(+))"/>
    <property type="match status" value="1"/>
</dbReference>
<dbReference type="InterPro" id="IPR008883">
    <property type="entry name" value="UEV_N"/>
</dbReference>
<dbReference type="PROSITE" id="PS51322">
    <property type="entry name" value="UEV"/>
    <property type="match status" value="1"/>
</dbReference>
<evidence type="ECO:0000259" key="1">
    <source>
        <dbReference type="PROSITE" id="PS51322"/>
    </source>
</evidence>
<organism evidence="2 3">
    <name type="scientific">Callorhinchus milii</name>
    <name type="common">Ghost shark</name>
    <dbReference type="NCBI Taxonomy" id="7868"/>
    <lineage>
        <taxon>Eukaryota</taxon>
        <taxon>Metazoa</taxon>
        <taxon>Chordata</taxon>
        <taxon>Craniata</taxon>
        <taxon>Vertebrata</taxon>
        <taxon>Chondrichthyes</taxon>
        <taxon>Holocephali</taxon>
        <taxon>Chimaeriformes</taxon>
        <taxon>Callorhinchidae</taxon>
        <taxon>Callorhinchus</taxon>
    </lineage>
</organism>
<dbReference type="Gene3D" id="3.40.50.720">
    <property type="entry name" value="NAD(P)-binding Rossmann-like Domain"/>
    <property type="match status" value="1"/>
</dbReference>
<dbReference type="InterPro" id="IPR015955">
    <property type="entry name" value="Lactate_DH/Glyco_Ohase_4_C"/>
</dbReference>
<dbReference type="Gene3D" id="3.10.110.10">
    <property type="entry name" value="Ubiquitin Conjugating Enzyme"/>
    <property type="match status" value="1"/>
</dbReference>
<feature type="domain" description="UEV" evidence="1">
    <location>
        <begin position="1"/>
        <end position="144"/>
    </location>
</feature>
<dbReference type="GeneTree" id="ENSGT00940000153903"/>
<dbReference type="Ensembl" id="ENSCMIT00000026308.1">
    <property type="protein sequence ID" value="ENSCMIP00000025881.1"/>
    <property type="gene ID" value="ENSCMIG00000011350.1"/>
</dbReference>
<dbReference type="PANTHER" id="PTHR43128:SF33">
    <property type="entry name" value="UBIQUITIN-CONJUGATING ENZYME E2 VARIANT 3"/>
    <property type="match status" value="1"/>
</dbReference>
<dbReference type="CDD" id="cd11685">
    <property type="entry name" value="UEV_TSG101-like"/>
    <property type="match status" value="1"/>
</dbReference>
<reference evidence="2" key="4">
    <citation type="submission" date="2025-08" db="UniProtKB">
        <authorList>
            <consortium name="Ensembl"/>
        </authorList>
    </citation>
    <scope>IDENTIFICATION</scope>
</reference>
<evidence type="ECO:0000313" key="3">
    <source>
        <dbReference type="Proteomes" id="UP000314986"/>
    </source>
</evidence>
<dbReference type="Gene3D" id="3.90.110.10">
    <property type="entry name" value="Lactate dehydrogenase/glycoside hydrolase, family 4, C-terminal"/>
    <property type="match status" value="1"/>
</dbReference>
<reference evidence="3" key="3">
    <citation type="journal article" date="2014" name="Nature">
        <title>Elephant shark genome provides unique insights into gnathostome evolution.</title>
        <authorList>
            <consortium name="International Elephant Shark Genome Sequencing Consortium"/>
            <person name="Venkatesh B."/>
            <person name="Lee A.P."/>
            <person name="Ravi V."/>
            <person name="Maurya A.K."/>
            <person name="Lian M.M."/>
            <person name="Swann J.B."/>
            <person name="Ohta Y."/>
            <person name="Flajnik M.F."/>
            <person name="Sutoh Y."/>
            <person name="Kasahara M."/>
            <person name="Hoon S."/>
            <person name="Gangu V."/>
            <person name="Roy S.W."/>
            <person name="Irimia M."/>
            <person name="Korzh V."/>
            <person name="Kondrychyn I."/>
            <person name="Lim Z.W."/>
            <person name="Tay B.H."/>
            <person name="Tohari S."/>
            <person name="Kong K.W."/>
            <person name="Ho S."/>
            <person name="Lorente-Galdos B."/>
            <person name="Quilez J."/>
            <person name="Marques-Bonet T."/>
            <person name="Raney B.J."/>
            <person name="Ingham P.W."/>
            <person name="Tay A."/>
            <person name="Hillier L.W."/>
            <person name="Minx P."/>
            <person name="Boehm T."/>
            <person name="Wilson R.K."/>
            <person name="Brenner S."/>
            <person name="Warren W.C."/>
        </authorList>
    </citation>
    <scope>NUCLEOTIDE SEQUENCE [LARGE SCALE GENOMIC DNA]</scope>
</reference>
<dbReference type="Pfam" id="PF05743">
    <property type="entry name" value="UEV"/>
    <property type="match status" value="1"/>
</dbReference>
<dbReference type="Pfam" id="PF00056">
    <property type="entry name" value="Ldh_1_N"/>
    <property type="match status" value="1"/>
</dbReference>
<dbReference type="InParanoid" id="A0A4W3IEG7"/>
<dbReference type="Proteomes" id="UP000314986">
    <property type="component" value="Unassembled WGS sequence"/>
</dbReference>
<evidence type="ECO:0000313" key="2">
    <source>
        <dbReference type="Ensembl" id="ENSCMIP00000025881.1"/>
    </source>
</evidence>
<dbReference type="GO" id="GO:0004459">
    <property type="term" value="F:L-lactate dehydrogenase (NAD+) activity"/>
    <property type="evidence" value="ECO:0007669"/>
    <property type="project" value="TreeGrafter"/>
</dbReference>
<dbReference type="GO" id="GO:0015031">
    <property type="term" value="P:protein transport"/>
    <property type="evidence" value="ECO:0007669"/>
    <property type="project" value="InterPro"/>
</dbReference>
<proteinExistence type="predicted"/>
<reference evidence="3" key="1">
    <citation type="journal article" date="2006" name="Science">
        <title>Ancient noncoding elements conserved in the human genome.</title>
        <authorList>
            <person name="Venkatesh B."/>
            <person name="Kirkness E.F."/>
            <person name="Loh Y.H."/>
            <person name="Halpern A.L."/>
            <person name="Lee A.P."/>
            <person name="Johnson J."/>
            <person name="Dandona N."/>
            <person name="Viswanathan L.D."/>
            <person name="Tay A."/>
            <person name="Venter J.C."/>
            <person name="Strausberg R.L."/>
            <person name="Brenner S."/>
        </authorList>
    </citation>
    <scope>NUCLEOTIDE SEQUENCE [LARGE SCALE GENOMIC DNA]</scope>
</reference>
<reference evidence="3" key="2">
    <citation type="journal article" date="2007" name="PLoS Biol.">
        <title>Survey sequencing and comparative analysis of the elephant shark (Callorhinchus milii) genome.</title>
        <authorList>
            <person name="Venkatesh B."/>
            <person name="Kirkness E.F."/>
            <person name="Loh Y.H."/>
            <person name="Halpern A.L."/>
            <person name="Lee A.P."/>
            <person name="Johnson J."/>
            <person name="Dandona N."/>
            <person name="Viswanathan L.D."/>
            <person name="Tay A."/>
            <person name="Venter J.C."/>
            <person name="Strausberg R.L."/>
            <person name="Brenner S."/>
        </authorList>
    </citation>
    <scope>NUCLEOTIDE SEQUENCE [LARGE SCALE GENOMIC DNA]</scope>
</reference>
<sequence length="470" mass="52017">LEFDPLGPSLWLSYKFRDLTIEELKNVHKKYPEFRFSMDKYTFNDGSQRDLLNLLGTVPVTYQGFSYNIPVRLWILDSHPFGPPLCFLRPTPDMVIREGKHVDVQGRVYLPGLQHWSHPKSDVVSLLNEMSLTFGNEPPLFSKPSTDGRSVTELSAILAEVTTGISGTSLQTKEPSPHLPPYSKVTVLGSGDLAMACVTSILAKEIVERLVFIQTSENMLRGGSLELEIFSLPRVDSSKDMSASAGSNVVVVTANTLGKEGSYVNVLQSNVELFRSLIPSAVMYSPHCVLVIASQPVDVMSFVAWKLSGFAPQRVLGTGCNLDTQRLRYLLRPLCQPPAHQPWLIGEHGENQDTRLTKEKQNCRGIFSLVFLCFRAVQGLKEKGQRSWCVGLSVADLTETILSQHGRPHSVCTLAQGYHGVGSEVYLSLPCLLGGFGVLEVTALELTQEEEEKLQNSATTLRNLLQQLTL</sequence>
<reference evidence="2" key="5">
    <citation type="submission" date="2025-09" db="UniProtKB">
        <authorList>
            <consortium name="Ensembl"/>
        </authorList>
    </citation>
    <scope>IDENTIFICATION</scope>
</reference>
<dbReference type="InterPro" id="IPR036291">
    <property type="entry name" value="NAD(P)-bd_dom_sf"/>
</dbReference>
<dbReference type="SUPFAM" id="SSF56327">
    <property type="entry name" value="LDH C-terminal domain-like"/>
    <property type="match status" value="1"/>
</dbReference>
<dbReference type="InterPro" id="IPR001236">
    <property type="entry name" value="Lactate/malate_DH_N"/>
</dbReference>